<dbReference type="PANTHER" id="PTHR10151:SF120">
    <property type="entry name" value="BIS(5'-ADENOSYL)-TRIPHOSPHATASE"/>
    <property type="match status" value="1"/>
</dbReference>
<accession>H8Z7I2</accession>
<dbReference type="OrthoDB" id="502398at2"/>
<reference evidence="1 2" key="2">
    <citation type="submission" date="2011-11" db="EMBL/GenBank/DDBJ databases">
        <authorList>
            <consortium name="US DOE Joint Genome Institute"/>
            <person name="Lucas S."/>
            <person name="Han J."/>
            <person name="Lapidus A."/>
            <person name="Cheng J.-F."/>
            <person name="Goodwin L."/>
            <person name="Pitluck S."/>
            <person name="Peters L."/>
            <person name="Ovchinnikova G."/>
            <person name="Zhang X."/>
            <person name="Detter J.C."/>
            <person name="Han C."/>
            <person name="Tapia R."/>
            <person name="Land M."/>
            <person name="Hauser L."/>
            <person name="Kyrpides N."/>
            <person name="Ivanova N."/>
            <person name="Pagani I."/>
            <person name="Vogl K."/>
            <person name="Liu Z."/>
            <person name="Overmann J."/>
            <person name="Frigaard N.-U."/>
            <person name="Bryant D."/>
            <person name="Woyke T."/>
        </authorList>
    </citation>
    <scope>NUCLEOTIDE SEQUENCE [LARGE SCALE GENOMIC DNA]</scope>
    <source>
        <strain evidence="1 2">970</strain>
    </source>
</reference>
<dbReference type="SUPFAM" id="SSF53649">
    <property type="entry name" value="Alkaline phosphatase-like"/>
    <property type="match status" value="1"/>
</dbReference>
<sequence length="388" mass="42313">MIKPDYAGGCIVNLMSSLLHARGATSIDLPEARLLPAAELADYRHLVLIVIDGLGANWLARHSPDGLLARHQLGSLTSVFPSTTAAAIGSFLTGVPPAQHGITGWFTWLRELGCVMKTLPGQPRCGGQSNWAMVEDLRTLFPCPSVFERITTGSTVISPKQIAHSAFNRAHCGPARLRPYRNLKDCFRQIEQAVKRTRQPSYIYAYWSELDHLGHKHGIDSTETINHLYALEQGLAQLTTRLAGSDACLLISADHGQLDCTKADQTQIAAHPALADRLRLPLCGEPRAAFCYTCADELDGFIAAAQDTLGTRFDVVRSRDLLAQGVFGPGTPHPELTHRIGDATLIARDHCVILDRLPTEKPFTPIGVHGGLSPDEMLVPLCRIDCRI</sequence>
<dbReference type="STRING" id="631362.Thi970DRAFT_04586"/>
<dbReference type="AlphaFoldDB" id="H8Z7I2"/>
<evidence type="ECO:0000313" key="1">
    <source>
        <dbReference type="EMBL" id="EIC20912.1"/>
    </source>
</evidence>
<evidence type="ECO:0000313" key="2">
    <source>
        <dbReference type="Proteomes" id="UP000002964"/>
    </source>
</evidence>
<dbReference type="Proteomes" id="UP000002964">
    <property type="component" value="Unassembled WGS sequence"/>
</dbReference>
<dbReference type="eggNOG" id="COG1524">
    <property type="taxonomic scope" value="Bacteria"/>
</dbReference>
<dbReference type="Pfam" id="PF01663">
    <property type="entry name" value="Phosphodiest"/>
    <property type="match status" value="1"/>
</dbReference>
<dbReference type="RefSeq" id="WP_009151315.1">
    <property type="nucleotide sequence ID" value="NZ_CP121471.1"/>
</dbReference>
<dbReference type="PANTHER" id="PTHR10151">
    <property type="entry name" value="ECTONUCLEOTIDE PYROPHOSPHATASE/PHOSPHODIESTERASE"/>
    <property type="match status" value="1"/>
</dbReference>
<reference evidence="2" key="1">
    <citation type="submission" date="2011-06" db="EMBL/GenBank/DDBJ databases">
        <authorList>
            <consortium name="US DOE Joint Genome Institute (JGI-PGF)"/>
            <person name="Lucas S."/>
            <person name="Han J."/>
            <person name="Lapidus A."/>
            <person name="Cheng J.-F."/>
            <person name="Goodwin L."/>
            <person name="Pitluck S."/>
            <person name="Peters L."/>
            <person name="Land M.L."/>
            <person name="Hauser L."/>
            <person name="Vogl K."/>
            <person name="Liu Z."/>
            <person name="Overmann J."/>
            <person name="Frigaard N.-U."/>
            <person name="Bryant D.A."/>
            <person name="Woyke T.J."/>
        </authorList>
    </citation>
    <scope>NUCLEOTIDE SEQUENCE [LARGE SCALE GENOMIC DNA]</scope>
    <source>
        <strain evidence="2">970</strain>
    </source>
</reference>
<organism evidence="1 2">
    <name type="scientific">Thiorhodovibrio frisius</name>
    <dbReference type="NCBI Taxonomy" id="631362"/>
    <lineage>
        <taxon>Bacteria</taxon>
        <taxon>Pseudomonadati</taxon>
        <taxon>Pseudomonadota</taxon>
        <taxon>Gammaproteobacteria</taxon>
        <taxon>Chromatiales</taxon>
        <taxon>Chromatiaceae</taxon>
        <taxon>Thiorhodovibrio</taxon>
    </lineage>
</organism>
<dbReference type="Gene3D" id="3.40.720.10">
    <property type="entry name" value="Alkaline Phosphatase, subunit A"/>
    <property type="match status" value="1"/>
</dbReference>
<dbReference type="InterPro" id="IPR002591">
    <property type="entry name" value="Phosphodiest/P_Trfase"/>
</dbReference>
<proteinExistence type="predicted"/>
<keyword evidence="2" id="KW-1185">Reference proteome</keyword>
<dbReference type="HOGENOM" id="CLU_039939_1_0_6"/>
<dbReference type="GO" id="GO:0016787">
    <property type="term" value="F:hydrolase activity"/>
    <property type="evidence" value="ECO:0007669"/>
    <property type="project" value="UniProtKB-ARBA"/>
</dbReference>
<name>H8Z7I2_9GAMM</name>
<dbReference type="EMBL" id="JH603170">
    <property type="protein sequence ID" value="EIC20912.1"/>
    <property type="molecule type" value="Genomic_DNA"/>
</dbReference>
<dbReference type="InterPro" id="IPR017850">
    <property type="entry name" value="Alkaline_phosphatase_core_sf"/>
</dbReference>
<protein>
    <submittedName>
        <fullName evidence="1">Putative AP superfamily protein</fullName>
    </submittedName>
</protein>
<gene>
    <name evidence="1" type="ORF">Thi970DRAFT_04586</name>
</gene>